<comment type="subcellular location">
    <subcellularLocation>
        <location evidence="7">Cytoplasm</location>
    </subcellularLocation>
</comment>
<name>A0AAE3HL18_9GAMM</name>
<evidence type="ECO:0000313" key="10">
    <source>
        <dbReference type="EMBL" id="MCS3904296.1"/>
    </source>
</evidence>
<evidence type="ECO:0000256" key="2">
    <source>
        <dbReference type="ARBA" id="ARBA00022552"/>
    </source>
</evidence>
<dbReference type="Proteomes" id="UP001204445">
    <property type="component" value="Unassembled WGS sequence"/>
</dbReference>
<dbReference type="Gene3D" id="1.10.8.100">
    <property type="entry name" value="Ribosomal RNA adenine dimethylase-like, domain 2"/>
    <property type="match status" value="1"/>
</dbReference>
<dbReference type="GO" id="GO:0005829">
    <property type="term" value="C:cytosol"/>
    <property type="evidence" value="ECO:0007669"/>
    <property type="project" value="TreeGrafter"/>
</dbReference>
<dbReference type="Gene3D" id="3.40.50.150">
    <property type="entry name" value="Vaccinia Virus protein VP39"/>
    <property type="match status" value="1"/>
</dbReference>
<evidence type="ECO:0000256" key="1">
    <source>
        <dbReference type="ARBA" id="ARBA00022490"/>
    </source>
</evidence>
<dbReference type="InterPro" id="IPR023165">
    <property type="entry name" value="rRNA_Ade_diMease-like_C"/>
</dbReference>
<evidence type="ECO:0000256" key="6">
    <source>
        <dbReference type="ARBA" id="ARBA00022884"/>
    </source>
</evidence>
<dbReference type="Pfam" id="PF00398">
    <property type="entry name" value="RrnaAD"/>
    <property type="match status" value="1"/>
</dbReference>
<dbReference type="SUPFAM" id="SSF53335">
    <property type="entry name" value="S-adenosyl-L-methionine-dependent methyltransferases"/>
    <property type="match status" value="1"/>
</dbReference>
<dbReference type="PANTHER" id="PTHR11727">
    <property type="entry name" value="DIMETHYLADENOSINE TRANSFERASE"/>
    <property type="match status" value="1"/>
</dbReference>
<evidence type="ECO:0000313" key="11">
    <source>
        <dbReference type="Proteomes" id="UP001204445"/>
    </source>
</evidence>
<dbReference type="AlphaFoldDB" id="A0AAE3HL18"/>
<keyword evidence="1 7" id="KW-0963">Cytoplasm</keyword>
<dbReference type="EC" id="2.1.1.182" evidence="7"/>
<evidence type="ECO:0000256" key="3">
    <source>
        <dbReference type="ARBA" id="ARBA00022603"/>
    </source>
</evidence>
<dbReference type="GO" id="GO:0003723">
    <property type="term" value="F:RNA binding"/>
    <property type="evidence" value="ECO:0007669"/>
    <property type="project" value="UniProtKB-UniRule"/>
</dbReference>
<keyword evidence="4 7" id="KW-0808">Transferase</keyword>
<keyword evidence="5 7" id="KW-0949">S-adenosyl-L-methionine</keyword>
<feature type="binding site" evidence="7 8">
    <location>
        <position position="18"/>
    </location>
    <ligand>
        <name>S-adenosyl-L-methionine</name>
        <dbReference type="ChEBI" id="CHEBI:59789"/>
    </ligand>
</feature>
<dbReference type="FunFam" id="1.10.8.100:FF:000001">
    <property type="entry name" value="Ribosomal RNA small subunit methyltransferase A"/>
    <property type="match status" value="1"/>
</dbReference>
<feature type="binding site" evidence="7 8">
    <location>
        <position position="43"/>
    </location>
    <ligand>
        <name>S-adenosyl-L-methionine</name>
        <dbReference type="ChEBI" id="CHEBI:59789"/>
    </ligand>
</feature>
<keyword evidence="3 7" id="KW-0489">Methyltransferase</keyword>
<keyword evidence="2 7" id="KW-0698">rRNA processing</keyword>
<accession>A0AAE3HL18</accession>
<dbReference type="GO" id="GO:0052908">
    <property type="term" value="F:16S rRNA (adenine(1518)-N(6)/adenine(1519)-N(6))-dimethyltransferase activity"/>
    <property type="evidence" value="ECO:0007669"/>
    <property type="project" value="UniProtKB-EC"/>
</dbReference>
<dbReference type="InterPro" id="IPR029063">
    <property type="entry name" value="SAM-dependent_MTases_sf"/>
</dbReference>
<dbReference type="SMART" id="SM00650">
    <property type="entry name" value="rADc"/>
    <property type="match status" value="1"/>
</dbReference>
<evidence type="ECO:0000259" key="9">
    <source>
        <dbReference type="SMART" id="SM00650"/>
    </source>
</evidence>
<dbReference type="PROSITE" id="PS51689">
    <property type="entry name" value="SAM_RNA_A_N6_MT"/>
    <property type="match status" value="1"/>
</dbReference>
<dbReference type="HAMAP" id="MF_00607">
    <property type="entry name" value="16SrRNA_methyltr_A"/>
    <property type="match status" value="1"/>
</dbReference>
<feature type="binding site" evidence="7 8">
    <location>
        <position position="110"/>
    </location>
    <ligand>
        <name>S-adenosyl-L-methionine</name>
        <dbReference type="ChEBI" id="CHEBI:59789"/>
    </ligand>
</feature>
<keyword evidence="11" id="KW-1185">Reference proteome</keyword>
<dbReference type="NCBIfam" id="TIGR00755">
    <property type="entry name" value="ksgA"/>
    <property type="match status" value="1"/>
</dbReference>
<comment type="caution">
    <text evidence="10">The sequence shown here is derived from an EMBL/GenBank/DDBJ whole genome shotgun (WGS) entry which is preliminary data.</text>
</comment>
<comment type="function">
    <text evidence="7">Specifically dimethylates two adjacent adenosines (A1518 and A1519) in the loop of a conserved hairpin near the 3'-end of 16S rRNA in the 30S particle. May play a critical role in biogenesis of 30S subunits.</text>
</comment>
<feature type="binding site" evidence="7 8">
    <location>
        <position position="64"/>
    </location>
    <ligand>
        <name>S-adenosyl-L-methionine</name>
        <dbReference type="ChEBI" id="CHEBI:59789"/>
    </ligand>
</feature>
<keyword evidence="6 7" id="KW-0694">RNA-binding</keyword>
<evidence type="ECO:0000256" key="7">
    <source>
        <dbReference type="HAMAP-Rule" id="MF_00607"/>
    </source>
</evidence>
<evidence type="ECO:0000256" key="5">
    <source>
        <dbReference type="ARBA" id="ARBA00022691"/>
    </source>
</evidence>
<protein>
    <recommendedName>
        <fullName evidence="7">Ribosomal RNA small subunit methyltransferase A</fullName>
        <ecNumber evidence="7">2.1.1.182</ecNumber>
    </recommendedName>
    <alternativeName>
        <fullName evidence="7">16S rRNA (adenine(1518)-N(6)/adenine(1519)-N(6))-dimethyltransferase</fullName>
    </alternativeName>
    <alternativeName>
        <fullName evidence="7">16S rRNA dimethyladenosine transferase</fullName>
    </alternativeName>
    <alternativeName>
        <fullName evidence="7">16S rRNA dimethylase</fullName>
    </alternativeName>
    <alternativeName>
        <fullName evidence="7">S-adenosylmethionine-6-N', N'-adenosyl(rRNA) dimethyltransferase</fullName>
    </alternativeName>
</protein>
<evidence type="ECO:0000256" key="4">
    <source>
        <dbReference type="ARBA" id="ARBA00022679"/>
    </source>
</evidence>
<dbReference type="RefSeq" id="WP_259056973.1">
    <property type="nucleotide sequence ID" value="NZ_JANUCT010000019.1"/>
</dbReference>
<dbReference type="InterPro" id="IPR011530">
    <property type="entry name" value="rRNA_adenine_dimethylase"/>
</dbReference>
<dbReference type="InterPro" id="IPR001737">
    <property type="entry name" value="KsgA/Erm"/>
</dbReference>
<dbReference type="PANTHER" id="PTHR11727:SF7">
    <property type="entry name" value="DIMETHYLADENOSINE TRANSFERASE-RELATED"/>
    <property type="match status" value="1"/>
</dbReference>
<feature type="binding site" evidence="7 8">
    <location>
        <position position="16"/>
    </location>
    <ligand>
        <name>S-adenosyl-L-methionine</name>
        <dbReference type="ChEBI" id="CHEBI:59789"/>
    </ligand>
</feature>
<sequence length="267" mass="29609">MSATGRPRARKRFGQHFLHDRRVVERIIAHFDPRPGERIVEIGPGHGALTGALLDACGRLDAIELDRDLVSALPGRYLDHGELVVHSADAVDFDFRQLAVRGTALRIIGNLPYNISTPLIFHLLEQRSVINDMLFMLQREVVERMTAGAGNKTYGRLSVMVQFACEVENLFTVRPGAFQPPPKVDSAIVHLHPRRQLLHEVDPADLAQVVKQAFAQRRKTLRNTLRDLLPAAAIEAAGIDPAQRAEQLGLDQFAALANALTARKSTF</sequence>
<dbReference type="InterPro" id="IPR020596">
    <property type="entry name" value="rRNA_Ade_Mease_Trfase_CS"/>
</dbReference>
<dbReference type="EMBL" id="JANUCT010000019">
    <property type="protein sequence ID" value="MCS3904296.1"/>
    <property type="molecule type" value="Genomic_DNA"/>
</dbReference>
<organism evidence="10 11">
    <name type="scientific">Methylohalomonas lacus</name>
    <dbReference type="NCBI Taxonomy" id="398773"/>
    <lineage>
        <taxon>Bacteria</taxon>
        <taxon>Pseudomonadati</taxon>
        <taxon>Pseudomonadota</taxon>
        <taxon>Gammaproteobacteria</taxon>
        <taxon>Methylohalomonadales</taxon>
        <taxon>Methylohalomonadaceae</taxon>
        <taxon>Methylohalomonas</taxon>
    </lineage>
</organism>
<evidence type="ECO:0000256" key="8">
    <source>
        <dbReference type="PROSITE-ProRule" id="PRU01026"/>
    </source>
</evidence>
<feature type="domain" description="Ribosomal RNA adenine methylase transferase N-terminal" evidence="9">
    <location>
        <begin position="23"/>
        <end position="195"/>
    </location>
</feature>
<proteinExistence type="inferred from homology"/>
<dbReference type="PROSITE" id="PS01131">
    <property type="entry name" value="RRNA_A_DIMETH"/>
    <property type="match status" value="1"/>
</dbReference>
<feature type="binding site" evidence="7 8">
    <location>
        <position position="89"/>
    </location>
    <ligand>
        <name>S-adenosyl-L-methionine</name>
        <dbReference type="ChEBI" id="CHEBI:59789"/>
    </ligand>
</feature>
<dbReference type="InterPro" id="IPR020598">
    <property type="entry name" value="rRNA_Ade_methylase_Trfase_N"/>
</dbReference>
<reference evidence="10" key="1">
    <citation type="submission" date="2022-08" db="EMBL/GenBank/DDBJ databases">
        <title>Genomic Encyclopedia of Type Strains, Phase III (KMG-III): the genomes of soil and plant-associated and newly described type strains.</title>
        <authorList>
            <person name="Whitman W."/>
        </authorList>
    </citation>
    <scope>NUCLEOTIDE SEQUENCE</scope>
    <source>
        <strain evidence="10">HMT 1</strain>
    </source>
</reference>
<gene>
    <name evidence="7" type="primary">rsmA</name>
    <name evidence="7" type="synonym">ksgA</name>
    <name evidence="10" type="ORF">J2T55_002332</name>
</gene>
<comment type="similarity">
    <text evidence="7">Belongs to the class I-like SAM-binding methyltransferase superfamily. rRNA adenine N(6)-methyltransferase family. RsmA subfamily.</text>
</comment>
<comment type="catalytic activity">
    <reaction evidence="7">
        <text>adenosine(1518)/adenosine(1519) in 16S rRNA + 4 S-adenosyl-L-methionine = N(6)-dimethyladenosine(1518)/N(6)-dimethyladenosine(1519) in 16S rRNA + 4 S-adenosyl-L-homocysteine + 4 H(+)</text>
        <dbReference type="Rhea" id="RHEA:19609"/>
        <dbReference type="Rhea" id="RHEA-COMP:10232"/>
        <dbReference type="Rhea" id="RHEA-COMP:10233"/>
        <dbReference type="ChEBI" id="CHEBI:15378"/>
        <dbReference type="ChEBI" id="CHEBI:57856"/>
        <dbReference type="ChEBI" id="CHEBI:59789"/>
        <dbReference type="ChEBI" id="CHEBI:74411"/>
        <dbReference type="ChEBI" id="CHEBI:74493"/>
        <dbReference type="EC" id="2.1.1.182"/>
    </reaction>
</comment>